<comment type="caution">
    <text evidence="1">The sequence shown here is derived from an EMBL/GenBank/DDBJ whole genome shotgun (WGS) entry which is preliminary data.</text>
</comment>
<organism evidence="1 2">
    <name type="scientific">Symbiodinium natans</name>
    <dbReference type="NCBI Taxonomy" id="878477"/>
    <lineage>
        <taxon>Eukaryota</taxon>
        <taxon>Sar</taxon>
        <taxon>Alveolata</taxon>
        <taxon>Dinophyceae</taxon>
        <taxon>Suessiales</taxon>
        <taxon>Symbiodiniaceae</taxon>
        <taxon>Symbiodinium</taxon>
    </lineage>
</organism>
<accession>A0A812MDE5</accession>
<evidence type="ECO:0000313" key="2">
    <source>
        <dbReference type="Proteomes" id="UP000604046"/>
    </source>
</evidence>
<protein>
    <submittedName>
        <fullName evidence="1">Uncharacterized protein</fullName>
    </submittedName>
</protein>
<dbReference type="Proteomes" id="UP000604046">
    <property type="component" value="Unassembled WGS sequence"/>
</dbReference>
<keyword evidence="2" id="KW-1185">Reference proteome</keyword>
<gene>
    <name evidence="1" type="ORF">SNAT2548_LOCUS13577</name>
</gene>
<sequence length="116" mass="13310">MLLKLKRLQDTSKNFCILLRGKVGQMLKDALQEKDVNRLCEVANNALSYGGSSLMGVELYCEMFSRYLKDYASVFGDRRDEALFGGCEVRGSKCVYRERTSKEPDFAPRFNQNTLY</sequence>
<name>A0A812MDE5_9DINO</name>
<evidence type="ECO:0000313" key="1">
    <source>
        <dbReference type="EMBL" id="CAE7260127.1"/>
    </source>
</evidence>
<proteinExistence type="predicted"/>
<dbReference type="AlphaFoldDB" id="A0A812MDE5"/>
<dbReference type="EMBL" id="CAJNDS010001446">
    <property type="protein sequence ID" value="CAE7260127.1"/>
    <property type="molecule type" value="Genomic_DNA"/>
</dbReference>
<reference evidence="1" key="1">
    <citation type="submission" date="2021-02" db="EMBL/GenBank/DDBJ databases">
        <authorList>
            <person name="Dougan E. K."/>
            <person name="Rhodes N."/>
            <person name="Thang M."/>
            <person name="Chan C."/>
        </authorList>
    </citation>
    <scope>NUCLEOTIDE SEQUENCE</scope>
</reference>